<keyword evidence="1" id="KW-0472">Membrane</keyword>
<sequence>MVLMSKTGLLAGVRKPLNRPSRLLLICRVSPLCSTTPLPSTSRKDMKIPSWHQNTLSPDPNCPQGNSYLFARCCPYFRLLGTSDLLHPVLTFFTLFASRFLLLKQTML</sequence>
<gene>
    <name evidence="2" type="ORF">TPSB3V08_LOCUS7980</name>
</gene>
<proteinExistence type="predicted"/>
<dbReference type="AlphaFoldDB" id="A0A7R9DBK6"/>
<name>A0A7R9DBK6_TIMPO</name>
<keyword evidence="1" id="KW-1133">Transmembrane helix</keyword>
<feature type="transmembrane region" description="Helical" evidence="1">
    <location>
        <begin position="85"/>
        <end position="102"/>
    </location>
</feature>
<dbReference type="EMBL" id="OD005450">
    <property type="protein sequence ID" value="CAD7411612.1"/>
    <property type="molecule type" value="Genomic_DNA"/>
</dbReference>
<accession>A0A7R9DBK6</accession>
<organism evidence="2">
    <name type="scientific">Timema poppense</name>
    <name type="common">Walking stick</name>
    <dbReference type="NCBI Taxonomy" id="170557"/>
    <lineage>
        <taxon>Eukaryota</taxon>
        <taxon>Metazoa</taxon>
        <taxon>Ecdysozoa</taxon>
        <taxon>Arthropoda</taxon>
        <taxon>Hexapoda</taxon>
        <taxon>Insecta</taxon>
        <taxon>Pterygota</taxon>
        <taxon>Neoptera</taxon>
        <taxon>Polyneoptera</taxon>
        <taxon>Phasmatodea</taxon>
        <taxon>Timematodea</taxon>
        <taxon>Timematoidea</taxon>
        <taxon>Timematidae</taxon>
        <taxon>Timema</taxon>
    </lineage>
</organism>
<evidence type="ECO:0000256" key="1">
    <source>
        <dbReference type="SAM" id="Phobius"/>
    </source>
</evidence>
<reference evidence="2" key="1">
    <citation type="submission" date="2020-11" db="EMBL/GenBank/DDBJ databases">
        <authorList>
            <person name="Tran Van P."/>
        </authorList>
    </citation>
    <scope>NUCLEOTIDE SEQUENCE</scope>
</reference>
<evidence type="ECO:0000313" key="2">
    <source>
        <dbReference type="EMBL" id="CAD7411612.1"/>
    </source>
</evidence>
<keyword evidence="1" id="KW-0812">Transmembrane</keyword>
<protein>
    <submittedName>
        <fullName evidence="2">Uncharacterized protein</fullName>
    </submittedName>
</protein>